<sequence>MDSSPFTPDEKRFVLAEMIKSSTVDIDTLMEFVQANNISPNWMNMQLPHGRNMNQCIQVAEHISTLPTARKRQSTGNQGEPPSSHVGGATESPDQHLPSTSPATKTTSPPKFKQLARIAPRPTNGTTEDHGQGQTLSDPPSLPRPSKKRGRPSKADMAKRDLKPILPKYIAPRPPNQMAGYQMILPATSRPQDSPRAASPDTTPMTDQSTPSDDSRDRKRRCAADSVS</sequence>
<dbReference type="STRING" id="45235.A0A2K3QF93"/>
<dbReference type="AlphaFoldDB" id="A0A2K3QF93"/>
<dbReference type="Proteomes" id="UP000236621">
    <property type="component" value="Unassembled WGS sequence"/>
</dbReference>
<organism evidence="2 3">
    <name type="scientific">Tolypocladium capitatum</name>
    <dbReference type="NCBI Taxonomy" id="45235"/>
    <lineage>
        <taxon>Eukaryota</taxon>
        <taxon>Fungi</taxon>
        <taxon>Dikarya</taxon>
        <taxon>Ascomycota</taxon>
        <taxon>Pezizomycotina</taxon>
        <taxon>Sordariomycetes</taxon>
        <taxon>Hypocreomycetidae</taxon>
        <taxon>Hypocreales</taxon>
        <taxon>Ophiocordycipitaceae</taxon>
        <taxon>Tolypocladium</taxon>
    </lineage>
</organism>
<feature type="compositionally biased region" description="Polar residues" evidence="1">
    <location>
        <begin position="200"/>
        <end position="212"/>
    </location>
</feature>
<evidence type="ECO:0000313" key="3">
    <source>
        <dbReference type="Proteomes" id="UP000236621"/>
    </source>
</evidence>
<evidence type="ECO:0000256" key="1">
    <source>
        <dbReference type="SAM" id="MobiDB-lite"/>
    </source>
</evidence>
<dbReference type="OrthoDB" id="5371646at2759"/>
<keyword evidence="3" id="KW-1185">Reference proteome</keyword>
<reference evidence="2 3" key="1">
    <citation type="submission" date="2017-08" db="EMBL/GenBank/DDBJ databases">
        <title>Harnessing the power of phylogenomics to disentangle the directionality and signatures of interkingdom host jumping in the parasitic fungal genus Tolypocladium.</title>
        <authorList>
            <person name="Quandt C.A."/>
            <person name="Patterson W."/>
            <person name="Spatafora J.W."/>
        </authorList>
    </citation>
    <scope>NUCLEOTIDE SEQUENCE [LARGE SCALE GENOMIC DNA]</scope>
    <source>
        <strain evidence="2 3">CBS 113982</strain>
    </source>
</reference>
<name>A0A2K3QF93_9HYPO</name>
<evidence type="ECO:0000313" key="2">
    <source>
        <dbReference type="EMBL" id="PNY26202.1"/>
    </source>
</evidence>
<comment type="caution">
    <text evidence="2">The sequence shown here is derived from an EMBL/GenBank/DDBJ whole genome shotgun (WGS) entry which is preliminary data.</text>
</comment>
<gene>
    <name evidence="2" type="ORF">TCAP_03864</name>
</gene>
<feature type="region of interest" description="Disordered" evidence="1">
    <location>
        <begin position="67"/>
        <end position="228"/>
    </location>
</feature>
<dbReference type="EMBL" id="NRSZ01000590">
    <property type="protein sequence ID" value="PNY26202.1"/>
    <property type="molecule type" value="Genomic_DNA"/>
</dbReference>
<proteinExistence type="predicted"/>
<feature type="compositionally biased region" description="Basic and acidic residues" evidence="1">
    <location>
        <begin position="153"/>
        <end position="163"/>
    </location>
</feature>
<feature type="compositionally biased region" description="Low complexity" evidence="1">
    <location>
        <begin position="98"/>
        <end position="113"/>
    </location>
</feature>
<protein>
    <submittedName>
        <fullName evidence="2">Uncharacterized protein</fullName>
    </submittedName>
</protein>
<accession>A0A2K3QF93</accession>